<feature type="region of interest" description="Disordered" evidence="1">
    <location>
        <begin position="1"/>
        <end position="95"/>
    </location>
</feature>
<dbReference type="OrthoDB" id="5378679at2759"/>
<accession>U4LFL2</accession>
<reference evidence="2 3" key="1">
    <citation type="journal article" date="2013" name="PLoS Genet.">
        <title>The genome and development-dependent transcriptomes of Pyronema confluens: a window into fungal evolution.</title>
        <authorList>
            <person name="Traeger S."/>
            <person name="Altegoer F."/>
            <person name="Freitag M."/>
            <person name="Gabaldon T."/>
            <person name="Kempken F."/>
            <person name="Kumar A."/>
            <person name="Marcet-Houben M."/>
            <person name="Poggeler S."/>
            <person name="Stajich J.E."/>
            <person name="Nowrousian M."/>
        </authorList>
    </citation>
    <scope>NUCLEOTIDE SEQUENCE [LARGE SCALE GENOMIC DNA]</scope>
    <source>
        <strain evidence="3">CBS 100304</strain>
        <tissue evidence="2">Vegetative mycelium</tissue>
    </source>
</reference>
<dbReference type="EMBL" id="HF935433">
    <property type="protein sequence ID" value="CCX30297.1"/>
    <property type="molecule type" value="Genomic_DNA"/>
</dbReference>
<evidence type="ECO:0000313" key="3">
    <source>
        <dbReference type="Proteomes" id="UP000018144"/>
    </source>
</evidence>
<dbReference type="eggNOG" id="ENOG502S9PB">
    <property type="taxonomic scope" value="Eukaryota"/>
</dbReference>
<feature type="compositionally biased region" description="Basic and acidic residues" evidence="1">
    <location>
        <begin position="27"/>
        <end position="51"/>
    </location>
</feature>
<dbReference type="SUPFAM" id="SSF50249">
    <property type="entry name" value="Nucleic acid-binding proteins"/>
    <property type="match status" value="1"/>
</dbReference>
<feature type="compositionally biased region" description="Polar residues" evidence="1">
    <location>
        <begin position="15"/>
        <end position="26"/>
    </location>
</feature>
<evidence type="ECO:0000256" key="1">
    <source>
        <dbReference type="SAM" id="MobiDB-lite"/>
    </source>
</evidence>
<dbReference type="AlphaFoldDB" id="U4LFL2"/>
<dbReference type="OMA" id="FFLATEH"/>
<feature type="compositionally biased region" description="Low complexity" evidence="1">
    <location>
        <begin position="78"/>
        <end position="92"/>
    </location>
</feature>
<organism evidence="2 3">
    <name type="scientific">Pyronema omphalodes (strain CBS 100304)</name>
    <name type="common">Pyronema confluens</name>
    <dbReference type="NCBI Taxonomy" id="1076935"/>
    <lineage>
        <taxon>Eukaryota</taxon>
        <taxon>Fungi</taxon>
        <taxon>Dikarya</taxon>
        <taxon>Ascomycota</taxon>
        <taxon>Pezizomycotina</taxon>
        <taxon>Pezizomycetes</taxon>
        <taxon>Pezizales</taxon>
        <taxon>Pyronemataceae</taxon>
        <taxon>Pyronema</taxon>
    </lineage>
</organism>
<dbReference type="Proteomes" id="UP000018144">
    <property type="component" value="Unassembled WGS sequence"/>
</dbReference>
<proteinExistence type="predicted"/>
<protein>
    <submittedName>
        <fullName evidence="2">Uncharacterized protein</fullName>
    </submittedName>
</protein>
<name>U4LFL2_PYROM</name>
<evidence type="ECO:0000313" key="2">
    <source>
        <dbReference type="EMBL" id="CCX30297.1"/>
    </source>
</evidence>
<gene>
    <name evidence="2" type="ORF">PCON_08439</name>
</gene>
<keyword evidence="3" id="KW-1185">Reference proteome</keyword>
<dbReference type="Gene3D" id="2.40.50.140">
    <property type="entry name" value="Nucleic acid-binding proteins"/>
    <property type="match status" value="1"/>
</dbReference>
<feature type="compositionally biased region" description="Polar residues" evidence="1">
    <location>
        <begin position="52"/>
        <end position="73"/>
    </location>
</feature>
<dbReference type="InterPro" id="IPR012340">
    <property type="entry name" value="NA-bd_OB-fold"/>
</dbReference>
<sequence>MPSQNPLAKGVKGHTNGSKARSGRSQGRSERHSEGRSTDHSKSHAKDHSEARSQTTGSEPLHNRSPNISFTDTPPSPFAARPSSSSSSSQPPTKKRRIILLGAPTLGRIDTTTLLPPSSIFPHAAPSSSQNPNWRILRPASARLKTGFTQNTYSTQLPPSSITPLATQLPSATPTESGPISPGLDEHSFFLATEHGRVPISSHGDTTADLTVDVTVDETLDDSALNDTMLDSDCTSQNPDRPPIPPLISITDLEDLPSAAEIETAGPHKSLPVTLLVGILEVAEPRDVSTRFGTRQVLSFTLGDPTMAPFKLDIWLPAPNPQNIDDMELRAISKDLRKGDVVVVKNCKLGVWKEEVFGTTGRDSKVWVMMRTKPRDWGERKRWRWKWSGGVGEDKVQRVVDWINGTIGEEGIKEEVLPAPTQRADESF</sequence>